<keyword evidence="18" id="KW-0238">DNA-binding</keyword>
<dbReference type="Pfam" id="PF02407">
    <property type="entry name" value="Viral_Rep"/>
    <property type="match status" value="1"/>
</dbReference>
<evidence type="ECO:0000256" key="19">
    <source>
        <dbReference type="ARBA" id="ARBA00023268"/>
    </source>
</evidence>
<protein>
    <recommendedName>
        <fullName evidence="5">Replication-associated protein</fullName>
    </recommendedName>
    <alternativeName>
        <fullName evidence="20">ATP-dependent helicase Rep</fullName>
    </alternativeName>
    <alternativeName>
        <fullName evidence="21">RepP</fullName>
    </alternativeName>
</protein>
<evidence type="ECO:0000256" key="21">
    <source>
        <dbReference type="ARBA" id="ARBA00032243"/>
    </source>
</evidence>
<evidence type="ECO:0000256" key="13">
    <source>
        <dbReference type="ARBA" id="ARBA00022759"/>
    </source>
</evidence>
<keyword evidence="6" id="KW-1048">Host nucleus</keyword>
<keyword evidence="25" id="KW-1185">Reference proteome</keyword>
<dbReference type="GO" id="GO:0003724">
    <property type="term" value="F:RNA helicase activity"/>
    <property type="evidence" value="ECO:0007669"/>
    <property type="project" value="InterPro"/>
</dbReference>
<dbReference type="GeneID" id="38278536"/>
<keyword evidence="14" id="KW-0378">Hydrolase</keyword>
<evidence type="ECO:0000256" key="16">
    <source>
        <dbReference type="ARBA" id="ARBA00022840"/>
    </source>
</evidence>
<dbReference type="PROSITE" id="PS52020">
    <property type="entry name" value="CRESS_DNA_REP"/>
    <property type="match status" value="1"/>
</dbReference>
<evidence type="ECO:0000313" key="24">
    <source>
        <dbReference type="EMBL" id="AOW44153.1"/>
    </source>
</evidence>
<evidence type="ECO:0000256" key="9">
    <source>
        <dbReference type="ARBA" id="ARBA00022705"/>
    </source>
</evidence>
<keyword evidence="8" id="KW-0548">Nucleotidyltransferase</keyword>
<comment type="similarity">
    <text evidence="4">Belongs to the nanoviruses/circoviruses replication-associated protein family.</text>
</comment>
<dbReference type="InterPro" id="IPR027417">
    <property type="entry name" value="P-loop_NTPase"/>
</dbReference>
<dbReference type="GO" id="GO:0006260">
    <property type="term" value="P:DNA replication"/>
    <property type="evidence" value="ECO:0007669"/>
    <property type="project" value="UniProtKB-KW"/>
</dbReference>
<evidence type="ECO:0000313" key="25">
    <source>
        <dbReference type="Proteomes" id="UP000204269"/>
    </source>
</evidence>
<keyword evidence="12" id="KW-0547">Nucleotide-binding</keyword>
<evidence type="ECO:0000256" key="7">
    <source>
        <dbReference type="ARBA" id="ARBA00022679"/>
    </source>
</evidence>
<keyword evidence="19" id="KW-0511">Multifunctional enzyme</keyword>
<dbReference type="EMBL" id="KT878836">
    <property type="protein sequence ID" value="AOW44153.1"/>
    <property type="molecule type" value="Genomic_DNA"/>
</dbReference>
<evidence type="ECO:0000256" key="4">
    <source>
        <dbReference type="ARBA" id="ARBA00008545"/>
    </source>
</evidence>
<accession>A0A1D8QQF0</accession>
<evidence type="ECO:0000256" key="14">
    <source>
        <dbReference type="ARBA" id="ARBA00022801"/>
    </source>
</evidence>
<evidence type="ECO:0000256" key="10">
    <source>
        <dbReference type="ARBA" id="ARBA00022722"/>
    </source>
</evidence>
<evidence type="ECO:0000259" key="23">
    <source>
        <dbReference type="PROSITE" id="PS52020"/>
    </source>
</evidence>
<evidence type="ECO:0000256" key="20">
    <source>
        <dbReference type="ARBA" id="ARBA00030754"/>
    </source>
</evidence>
<keyword evidence="9" id="KW-0235">DNA replication</keyword>
<dbReference type="GO" id="GO:0046872">
    <property type="term" value="F:metal ion binding"/>
    <property type="evidence" value="ECO:0007669"/>
    <property type="project" value="UniProtKB-KW"/>
</dbReference>
<evidence type="ECO:0000256" key="18">
    <source>
        <dbReference type="ARBA" id="ARBA00023125"/>
    </source>
</evidence>
<evidence type="ECO:0000256" key="22">
    <source>
        <dbReference type="ARBA" id="ARBA00049360"/>
    </source>
</evidence>
<keyword evidence="10" id="KW-0540">Nuclease</keyword>
<evidence type="ECO:0000256" key="1">
    <source>
        <dbReference type="ARBA" id="ARBA00001936"/>
    </source>
</evidence>
<evidence type="ECO:0000256" key="5">
    <source>
        <dbReference type="ARBA" id="ARBA00014531"/>
    </source>
</evidence>
<dbReference type="GO" id="GO:0016779">
    <property type="term" value="F:nucleotidyltransferase activity"/>
    <property type="evidence" value="ECO:0007669"/>
    <property type="project" value="UniProtKB-KW"/>
</dbReference>
<reference evidence="24 25" key="1">
    <citation type="submission" date="2015-10" db="EMBL/GenBank/DDBJ databases">
        <title>Cyclovirus found in mouse spleen.</title>
        <authorList>
            <person name="Li L."/>
            <person name="Delwart E."/>
        </authorList>
    </citation>
    <scope>NUCLEOTIDE SEQUENCE [LARGE SCALE GENOMIC DNA]</scope>
    <source>
        <strain evidence="24">Cyclo-sf1</strain>
    </source>
</reference>
<proteinExistence type="inferred from homology"/>
<evidence type="ECO:0000256" key="12">
    <source>
        <dbReference type="ARBA" id="ARBA00022741"/>
    </source>
</evidence>
<evidence type="ECO:0000256" key="8">
    <source>
        <dbReference type="ARBA" id="ARBA00022695"/>
    </source>
</evidence>
<evidence type="ECO:0000256" key="3">
    <source>
        <dbReference type="ARBA" id="ARBA00004147"/>
    </source>
</evidence>
<dbReference type="InterPro" id="IPR049912">
    <property type="entry name" value="CRESS_DNA_REP"/>
</dbReference>
<evidence type="ECO:0000256" key="15">
    <source>
        <dbReference type="ARBA" id="ARBA00022806"/>
    </source>
</evidence>
<dbReference type="Gene3D" id="3.40.50.300">
    <property type="entry name" value="P-loop containing nucleotide triphosphate hydrolases"/>
    <property type="match status" value="1"/>
</dbReference>
<evidence type="ECO:0000256" key="2">
    <source>
        <dbReference type="ARBA" id="ARBA00001946"/>
    </source>
</evidence>
<evidence type="ECO:0000256" key="6">
    <source>
        <dbReference type="ARBA" id="ARBA00022562"/>
    </source>
</evidence>
<dbReference type="RefSeq" id="YP_009315918.1">
    <property type="nucleotide sequence ID" value="NC_031755.1"/>
</dbReference>
<dbReference type="SUPFAM" id="SSF52540">
    <property type="entry name" value="P-loop containing nucleoside triphosphate hydrolases"/>
    <property type="match status" value="1"/>
</dbReference>
<dbReference type="Pfam" id="PF00910">
    <property type="entry name" value="RNA_helicase"/>
    <property type="match status" value="1"/>
</dbReference>
<keyword evidence="11" id="KW-0479">Metal-binding</keyword>
<keyword evidence="15" id="KW-0347">Helicase</keyword>
<dbReference type="GO" id="GO:0003723">
    <property type="term" value="F:RNA binding"/>
    <property type="evidence" value="ECO:0007669"/>
    <property type="project" value="InterPro"/>
</dbReference>
<keyword evidence="17" id="KW-0190">Covalent protein-DNA linkage</keyword>
<evidence type="ECO:0000256" key="11">
    <source>
        <dbReference type="ARBA" id="ARBA00022723"/>
    </source>
</evidence>
<evidence type="ECO:0000256" key="17">
    <source>
        <dbReference type="ARBA" id="ARBA00023124"/>
    </source>
</evidence>
<dbReference type="GO" id="GO:0042025">
    <property type="term" value="C:host cell nucleus"/>
    <property type="evidence" value="ECO:0007669"/>
    <property type="project" value="UniProtKB-SubCell"/>
</dbReference>
<name>A0A1D8QQF0_9CIRC</name>
<dbReference type="InterPro" id="IPR000605">
    <property type="entry name" value="Helicase_SF3_ssDNA/RNA_vir"/>
</dbReference>
<dbReference type="GO" id="GO:0016787">
    <property type="term" value="F:hydrolase activity"/>
    <property type="evidence" value="ECO:0007669"/>
    <property type="project" value="UniProtKB-KW"/>
</dbReference>
<dbReference type="GO" id="GO:0003677">
    <property type="term" value="F:DNA binding"/>
    <property type="evidence" value="ECO:0007669"/>
    <property type="project" value="UniProtKB-KW"/>
</dbReference>
<dbReference type="Gene3D" id="3.40.1310.20">
    <property type="match status" value="1"/>
</dbReference>
<comment type="cofactor">
    <cofactor evidence="1">
        <name>Mn(2+)</name>
        <dbReference type="ChEBI" id="CHEBI:29035"/>
    </cofactor>
</comment>
<dbReference type="Proteomes" id="UP000204269">
    <property type="component" value="Segment"/>
</dbReference>
<keyword evidence="13" id="KW-0255">Endonuclease</keyword>
<feature type="domain" description="CRESS-DNA virus Rep endonuclease" evidence="23">
    <location>
        <begin position="4"/>
        <end position="104"/>
    </location>
</feature>
<comment type="catalytic activity">
    <reaction evidence="22">
        <text>ATP + H2O = ADP + phosphate + H(+)</text>
        <dbReference type="Rhea" id="RHEA:13065"/>
        <dbReference type="ChEBI" id="CHEBI:15377"/>
        <dbReference type="ChEBI" id="CHEBI:15378"/>
        <dbReference type="ChEBI" id="CHEBI:30616"/>
        <dbReference type="ChEBI" id="CHEBI:43474"/>
        <dbReference type="ChEBI" id="CHEBI:456216"/>
    </reaction>
</comment>
<sequence>MDSHVRRARWCFTTNNYTDDDIYRLRTLGNAISTNGYLLFGYEIAPQTGTRHLQGYVRFPQPRTFPWVVGELPLGSHIEQAKGTERANYRYCTKSNSFEEYGQQKSQGQRSDLEHAIHELLHERQPLQQVAENNPSVFVRNFRGLHELRNLLIPVKPRDFRSDVYIFIGPTRTGKSQAAKSLAGESTTYYKNRSNWWHGYRQESTVIIDDFYGWIKWDELLKICDRYPYKVETKGGYEEFTSQTIIITSNTPPETWYKFEGFDPKPLLSDRINAVIKMEETYHRIKYYNKHTEESDKIKLSKLLLNHYIPRLDLINVNVTRVIALKESLTAVFPNFSTYAAPTLVNSLKLPKL</sequence>
<organism evidence="24 25">
    <name type="scientific">Mouse associated cyclovirus 1</name>
    <dbReference type="NCBI Taxonomy" id="2169856"/>
    <lineage>
        <taxon>Viruses</taxon>
        <taxon>Monodnaviria</taxon>
        <taxon>Shotokuvirae</taxon>
        <taxon>Cressdnaviricota</taxon>
        <taxon>Arfiviricetes</taxon>
        <taxon>Cirlivirales</taxon>
        <taxon>Circoviridae</taxon>
        <taxon>Cyclovirus</taxon>
        <taxon>Cyclovirus naastsosi</taxon>
    </lineage>
</organism>
<dbReference type="KEGG" id="vg:30090188"/>
<dbReference type="GO" id="GO:0004519">
    <property type="term" value="F:endonuclease activity"/>
    <property type="evidence" value="ECO:0007669"/>
    <property type="project" value="UniProtKB-KW"/>
</dbReference>
<comment type="cofactor">
    <cofactor evidence="2">
        <name>Mg(2+)</name>
        <dbReference type="ChEBI" id="CHEBI:18420"/>
    </cofactor>
</comment>
<keyword evidence="16" id="KW-0067">ATP-binding</keyword>
<keyword evidence="7" id="KW-0808">Transferase</keyword>
<comment type="subcellular location">
    <subcellularLocation>
        <location evidence="3">Host nucleus</location>
    </subcellularLocation>
</comment>
<dbReference type="GO" id="GO:0005524">
    <property type="term" value="F:ATP binding"/>
    <property type="evidence" value="ECO:0007669"/>
    <property type="project" value="UniProtKB-KW"/>
</dbReference>